<gene>
    <name evidence="1" type="ORF">B5K10_05420</name>
</gene>
<name>A0A3E1BXC6_RHILT</name>
<dbReference type="EMBL" id="NAOO01000004">
    <property type="protein sequence ID" value="RFB99944.1"/>
    <property type="molecule type" value="Genomic_DNA"/>
</dbReference>
<sequence>MTKGGKQLEDILLELMTLDELGDDQIVAAVEAHPEHRTAILSFYEDWLTADDGRGLPETTEPDYVPDISALWAAPSQPANPFEDKSPIALKGIAQKCGISLSILSLIEERGIRAASIPLLLVRNLATETRTTIANMLAYLDQDQAMLASDFRSDKAPVLRKVSFADAVRSSSLSDEAKDNWLKLSE</sequence>
<protein>
    <submittedName>
        <fullName evidence="1">Uncharacterized protein</fullName>
    </submittedName>
</protein>
<organism evidence="1 2">
    <name type="scientific">Rhizobium leguminosarum bv. trifolii</name>
    <dbReference type="NCBI Taxonomy" id="386"/>
    <lineage>
        <taxon>Bacteria</taxon>
        <taxon>Pseudomonadati</taxon>
        <taxon>Pseudomonadota</taxon>
        <taxon>Alphaproteobacteria</taxon>
        <taxon>Hyphomicrobiales</taxon>
        <taxon>Rhizobiaceae</taxon>
        <taxon>Rhizobium/Agrobacterium group</taxon>
        <taxon>Rhizobium</taxon>
    </lineage>
</organism>
<dbReference type="Proteomes" id="UP000256748">
    <property type="component" value="Unassembled WGS sequence"/>
</dbReference>
<dbReference type="RefSeq" id="WP_116272613.1">
    <property type="nucleotide sequence ID" value="NZ_KZ859521.1"/>
</dbReference>
<accession>A0A3E1BXC6</accession>
<reference evidence="1 2" key="1">
    <citation type="submission" date="2017-03" db="EMBL/GenBank/DDBJ databases">
        <title>Genome analysis of Rhizobial strains effectives or ineffectives for nitrogen fixation isolated from bean seeds.</title>
        <authorList>
            <person name="Peralta H."/>
            <person name="Aguilar-Vera A."/>
            <person name="Mora Y."/>
            <person name="Vargas-Lagunas C."/>
            <person name="Girard L."/>
            <person name="Mora J."/>
        </authorList>
    </citation>
    <scope>NUCLEOTIDE SEQUENCE [LARGE SCALE GENOMIC DNA]</scope>
    <source>
        <strain evidence="1 2">CCGM5</strain>
    </source>
</reference>
<comment type="caution">
    <text evidence="1">The sequence shown here is derived from an EMBL/GenBank/DDBJ whole genome shotgun (WGS) entry which is preliminary data.</text>
</comment>
<evidence type="ECO:0000313" key="1">
    <source>
        <dbReference type="EMBL" id="RFB99944.1"/>
    </source>
</evidence>
<evidence type="ECO:0000313" key="2">
    <source>
        <dbReference type="Proteomes" id="UP000256748"/>
    </source>
</evidence>
<proteinExistence type="predicted"/>
<dbReference type="AlphaFoldDB" id="A0A3E1BXC6"/>